<evidence type="ECO:0000313" key="1">
    <source>
        <dbReference type="EMBL" id="KAJ5100271.1"/>
    </source>
</evidence>
<accession>A0A9W9FHG9</accession>
<organism evidence="1 2">
    <name type="scientific">Penicillium angulare</name>
    <dbReference type="NCBI Taxonomy" id="116970"/>
    <lineage>
        <taxon>Eukaryota</taxon>
        <taxon>Fungi</taxon>
        <taxon>Dikarya</taxon>
        <taxon>Ascomycota</taxon>
        <taxon>Pezizomycotina</taxon>
        <taxon>Eurotiomycetes</taxon>
        <taxon>Eurotiomycetidae</taxon>
        <taxon>Eurotiales</taxon>
        <taxon>Aspergillaceae</taxon>
        <taxon>Penicillium</taxon>
    </lineage>
</organism>
<dbReference type="OrthoDB" id="5134445at2759"/>
<protein>
    <recommendedName>
        <fullName evidence="3">Protein kinase domain-containing protein</fullName>
    </recommendedName>
</protein>
<name>A0A9W9FHG9_9EURO</name>
<evidence type="ECO:0000313" key="2">
    <source>
        <dbReference type="Proteomes" id="UP001149165"/>
    </source>
</evidence>
<reference evidence="1" key="2">
    <citation type="journal article" date="2023" name="IMA Fungus">
        <title>Comparative genomic study of the Penicillium genus elucidates a diverse pangenome and 15 lateral gene transfer events.</title>
        <authorList>
            <person name="Petersen C."/>
            <person name="Sorensen T."/>
            <person name="Nielsen M.R."/>
            <person name="Sondergaard T.E."/>
            <person name="Sorensen J.L."/>
            <person name="Fitzpatrick D.A."/>
            <person name="Frisvad J.C."/>
            <person name="Nielsen K.L."/>
        </authorList>
    </citation>
    <scope>NUCLEOTIDE SEQUENCE</scope>
    <source>
        <strain evidence="1">IBT 30069</strain>
    </source>
</reference>
<gene>
    <name evidence="1" type="ORF">N7456_006323</name>
</gene>
<evidence type="ECO:0008006" key="3">
    <source>
        <dbReference type="Google" id="ProtNLM"/>
    </source>
</evidence>
<dbReference type="AlphaFoldDB" id="A0A9W9FHG9"/>
<keyword evidence="2" id="KW-1185">Reference proteome</keyword>
<reference evidence="1" key="1">
    <citation type="submission" date="2022-11" db="EMBL/GenBank/DDBJ databases">
        <authorList>
            <person name="Petersen C."/>
        </authorList>
    </citation>
    <scope>NUCLEOTIDE SEQUENCE</scope>
    <source>
        <strain evidence="1">IBT 30069</strain>
    </source>
</reference>
<sequence length="319" mass="36427">MDQPKSLCPYVAGNSIALRLKTPHNEAQVDAKIVRIFEPFTLSCVMVVRIDCPALDLDGNDDIVLKVFDRRFAKQARDNYKMQPWSLELEKDYNHFISCEGGLEFANALPSGTEEPPRTQDDLWNPSHEEAYLQFYLLGLYEAEKEAYQTLHDSQGKDVPRLIADVFISGGDTDFPQPHSQEFPGILLQHIKGFPLTDITDHAPKELWQSICDDAIRIINLMGDKGILNEDVNTRSFIVDLDPEETLGFKVTMIDLALCSFRREYEDEQEWTESKAIEEEEEEAIGIVMQHKLGGGFVYHRSVRYKKPASYYEDGEGLE</sequence>
<dbReference type="Proteomes" id="UP001149165">
    <property type="component" value="Unassembled WGS sequence"/>
</dbReference>
<comment type="caution">
    <text evidence="1">The sequence shown here is derived from an EMBL/GenBank/DDBJ whole genome shotgun (WGS) entry which is preliminary data.</text>
</comment>
<proteinExistence type="predicted"/>
<dbReference type="EMBL" id="JAPQKH010000004">
    <property type="protein sequence ID" value="KAJ5100271.1"/>
    <property type="molecule type" value="Genomic_DNA"/>
</dbReference>